<accession>A0A0W8I418</accession>
<dbReference type="InterPro" id="IPR036663">
    <property type="entry name" value="Fumarylacetoacetase_C_sf"/>
</dbReference>
<evidence type="ECO:0000313" key="4">
    <source>
        <dbReference type="EMBL" id="KUG52580.1"/>
    </source>
</evidence>
<dbReference type="RefSeq" id="WP_058875125.1">
    <property type="nucleotide sequence ID" value="NZ_LQBK01000039.1"/>
</dbReference>
<organism evidence="4 5">
    <name type="scientific">Kocuria rosea subsp. polaris</name>
    <dbReference type="NCBI Taxonomy" id="136273"/>
    <lineage>
        <taxon>Bacteria</taxon>
        <taxon>Bacillati</taxon>
        <taxon>Actinomycetota</taxon>
        <taxon>Actinomycetes</taxon>
        <taxon>Micrococcales</taxon>
        <taxon>Micrococcaceae</taxon>
        <taxon>Kocuria</taxon>
    </lineage>
</organism>
<keyword evidence="4" id="KW-0413">Isomerase</keyword>
<evidence type="ECO:0000313" key="5">
    <source>
        <dbReference type="Proteomes" id="UP000053512"/>
    </source>
</evidence>
<dbReference type="GO" id="GO:0044281">
    <property type="term" value="P:small molecule metabolic process"/>
    <property type="evidence" value="ECO:0007669"/>
    <property type="project" value="UniProtKB-ARBA"/>
</dbReference>
<evidence type="ECO:0000256" key="2">
    <source>
        <dbReference type="ARBA" id="ARBA00022723"/>
    </source>
</evidence>
<gene>
    <name evidence="4" type="ORF">AVL61_13545</name>
</gene>
<keyword evidence="2" id="KW-0479">Metal-binding</keyword>
<comment type="caution">
    <text evidence="4">The sequence shown here is derived from an EMBL/GenBank/DDBJ whole genome shotgun (WGS) entry which is preliminary data.</text>
</comment>
<name>A0A0W8I418_KOCRO</name>
<dbReference type="PANTHER" id="PTHR42796:SF4">
    <property type="entry name" value="FUMARYLACETOACETATE HYDROLASE DOMAIN-CONTAINING PROTEIN 2A"/>
    <property type="match status" value="1"/>
</dbReference>
<dbReference type="AlphaFoldDB" id="A0A0W8I418"/>
<dbReference type="Gene3D" id="3.90.850.10">
    <property type="entry name" value="Fumarylacetoacetase-like, C-terminal domain"/>
    <property type="match status" value="1"/>
</dbReference>
<feature type="domain" description="Fumarylacetoacetase-like C-terminal" evidence="3">
    <location>
        <begin position="76"/>
        <end position="281"/>
    </location>
</feature>
<dbReference type="GO" id="GO:0016853">
    <property type="term" value="F:isomerase activity"/>
    <property type="evidence" value="ECO:0007669"/>
    <property type="project" value="UniProtKB-KW"/>
</dbReference>
<evidence type="ECO:0000259" key="3">
    <source>
        <dbReference type="Pfam" id="PF01557"/>
    </source>
</evidence>
<comment type="similarity">
    <text evidence="1">Belongs to the FAH family.</text>
</comment>
<dbReference type="PANTHER" id="PTHR42796">
    <property type="entry name" value="FUMARYLACETOACETATE HYDROLASE DOMAIN-CONTAINING PROTEIN 2A-RELATED"/>
    <property type="match status" value="1"/>
</dbReference>
<protein>
    <submittedName>
        <fullName evidence="4">5-carboxymethyl-2-hydroxymuconate isomerase</fullName>
    </submittedName>
</protein>
<dbReference type="Proteomes" id="UP000053512">
    <property type="component" value="Unassembled WGS sequence"/>
</dbReference>
<sequence length="300" mass="31635">MNYVSFSAPNGSATWGVAARGAVHDLGPSGKALAPSLHAAVVEGLFGRLTPADLEGAPTHAEEDVTFLPCLTEPGKIICIGVNYRTHQEESGKTGQTAPTVFTRFPDTQMGHLAPAVKPASTGKFDYEGEMALVIGKEAWHVAPEDAFDHVAGYANYNDFSVRDWQKAASQWIPGKNFPATGAFGPYLVPASDVGDVRELTLETRVNGEVRQHASVADLYFDIPTLISYVTGFTRLRPGDVIVTGTPGGVGLFWGEDGLLNAGDEVEVEVTGLGVLRNTVVDESAAEPAAQSADSLAHAG</sequence>
<dbReference type="InterPro" id="IPR051121">
    <property type="entry name" value="FAH"/>
</dbReference>
<dbReference type="EMBL" id="LQBK01000039">
    <property type="protein sequence ID" value="KUG52580.1"/>
    <property type="molecule type" value="Genomic_DNA"/>
</dbReference>
<dbReference type="InterPro" id="IPR011234">
    <property type="entry name" value="Fumarylacetoacetase-like_C"/>
</dbReference>
<proteinExistence type="inferred from homology"/>
<dbReference type="GO" id="GO:0046872">
    <property type="term" value="F:metal ion binding"/>
    <property type="evidence" value="ECO:0007669"/>
    <property type="project" value="UniProtKB-KW"/>
</dbReference>
<dbReference type="Pfam" id="PF01557">
    <property type="entry name" value="FAA_hydrolase"/>
    <property type="match status" value="1"/>
</dbReference>
<dbReference type="SUPFAM" id="SSF56529">
    <property type="entry name" value="FAH"/>
    <property type="match status" value="1"/>
</dbReference>
<evidence type="ECO:0000256" key="1">
    <source>
        <dbReference type="ARBA" id="ARBA00010211"/>
    </source>
</evidence>
<reference evidence="5" key="1">
    <citation type="submission" date="2015-12" db="EMBL/GenBank/DDBJ databases">
        <authorList>
            <person name="Nair G.R."/>
            <person name="Kaur G."/>
            <person name="Mayilraj S."/>
        </authorList>
    </citation>
    <scope>NUCLEOTIDE SEQUENCE [LARGE SCALE GENOMIC DNA]</scope>
    <source>
        <strain evidence="5">CD08_4</strain>
    </source>
</reference>
<dbReference type="OrthoDB" id="9805307at2"/>